<keyword evidence="4 8" id="KW-0812">Transmembrane</keyword>
<feature type="repeat" description="Solcar" evidence="8">
    <location>
        <begin position="546"/>
        <end position="625"/>
    </location>
</feature>
<organism evidence="10 11">
    <name type="scientific">Cyclospora cayetanensis</name>
    <dbReference type="NCBI Taxonomy" id="88456"/>
    <lineage>
        <taxon>Eukaryota</taxon>
        <taxon>Sar</taxon>
        <taxon>Alveolata</taxon>
        <taxon>Apicomplexa</taxon>
        <taxon>Conoidasida</taxon>
        <taxon>Coccidia</taxon>
        <taxon>Eucoccidiorida</taxon>
        <taxon>Eimeriorina</taxon>
        <taxon>Eimeriidae</taxon>
        <taxon>Cyclospora</taxon>
    </lineage>
</organism>
<keyword evidence="3" id="KW-0813">Transport</keyword>
<evidence type="ECO:0000256" key="9">
    <source>
        <dbReference type="SAM" id="MobiDB-lite"/>
    </source>
</evidence>
<feature type="compositionally biased region" description="Low complexity" evidence="9">
    <location>
        <begin position="59"/>
        <end position="71"/>
    </location>
</feature>
<reference evidence="11" key="1">
    <citation type="submission" date="2025-08" db="UniProtKB">
        <authorList>
            <consortium name="RefSeq"/>
        </authorList>
    </citation>
    <scope>IDENTIFICATION</scope>
</reference>
<protein>
    <submittedName>
        <fullName evidence="11">Uncharacterized protein LOC34618690</fullName>
    </submittedName>
</protein>
<keyword evidence="5" id="KW-1133">Transmembrane helix</keyword>
<evidence type="ECO:0000256" key="2">
    <source>
        <dbReference type="ARBA" id="ARBA00006375"/>
    </source>
</evidence>
<dbReference type="Proteomes" id="UP000515125">
    <property type="component" value="Unplaced"/>
</dbReference>
<dbReference type="OrthoDB" id="43906at2759"/>
<feature type="region of interest" description="Disordered" evidence="9">
    <location>
        <begin position="1"/>
        <end position="98"/>
    </location>
</feature>
<evidence type="ECO:0000313" key="10">
    <source>
        <dbReference type="Proteomes" id="UP000515125"/>
    </source>
</evidence>
<dbReference type="PANTHER" id="PTHR45758">
    <property type="entry name" value="MITOFERRIN-1-RELATED"/>
    <property type="match status" value="1"/>
</dbReference>
<dbReference type="GO" id="GO:0048250">
    <property type="term" value="P:iron import into the mitochondrion"/>
    <property type="evidence" value="ECO:0007669"/>
    <property type="project" value="TreeGrafter"/>
</dbReference>
<evidence type="ECO:0000256" key="3">
    <source>
        <dbReference type="ARBA" id="ARBA00022448"/>
    </source>
</evidence>
<comment type="subcellular location">
    <subcellularLocation>
        <location evidence="1">Mitochondrion membrane</location>
        <topology evidence="1">Multi-pass membrane protein</topology>
    </subcellularLocation>
</comment>
<dbReference type="InterPro" id="IPR023395">
    <property type="entry name" value="MCP_dom_sf"/>
</dbReference>
<evidence type="ECO:0000256" key="7">
    <source>
        <dbReference type="ARBA" id="ARBA00023136"/>
    </source>
</evidence>
<sequence>MGTPAAEGCRESNTHNEPGGSGCSTHNPSRLLSELISSGPLGKKDASRAAVRSPLCTTSSRSQPISPSSMPWGWRQAGPPSEAPAASEDKLSGEGQASEDSALACRSRWLRCASSKPVDGNAVTPTAAASVLPHVTPDDSSPGGGPPCCSPCAFSSDSFEWEEWRGDWPLMHHAIAGSFAGVMEHLAMYPVDTLKTRMQAFRGPPRPSSHRLHAAAASGSAQAGPYDGRYSGSRRCSGGLNESVGAQPAASDAAKARVRMERYPGVSSWEVAAASSSGGCGFRSSSRASAGSLSERAAGVALRGGVPRPSGGVVASVVPPLGPLSKAAAAEVRSSAATERKLPSWQRLRSGGGGRLRQSVAAVSGDASNSTATRCLAGPLVLQGPTAAGSGVASGLRGVSSSAAGLGNAVQQTLGRGDGCRLSGRLGLLSGLRAVYAEGGFRGLYRGAGAVVAGCVPAHACYFMSYEAVKERMKIRARARQQQQQQKLAASAAANGGDSSSVTAGAAATPTGCVSLQSGCRTEPTGPGQCSGEVSPETHGPWLTHGELLACGVCATMSHDLILTPVDVVKQRMQLGCFRSLGDCVTATLRREGHLAFVRSLPVSLLLNLPHGATLVYTNETLKGHLEALAPFSPHSLPLYFFCAGVSGGVAGLISNPLDVVKTRLQTQDCAIRESRAFLAGVKEAGSCKLGPCTPKYQSLLGTIRTIWLEEGLQGFWRGVSSRVCLSIPATAICWGSYETFKFLWHASAGGH</sequence>
<dbReference type="RefSeq" id="XP_026193335.1">
    <property type="nucleotide sequence ID" value="XM_026337550.1"/>
</dbReference>
<comment type="similarity">
    <text evidence="2">Belongs to the mitochondrial carrier (TC 2.A.29) family.</text>
</comment>
<evidence type="ECO:0000256" key="4">
    <source>
        <dbReference type="ARBA" id="ARBA00022692"/>
    </source>
</evidence>
<feature type="repeat" description="Solcar" evidence="8">
    <location>
        <begin position="385"/>
        <end position="472"/>
    </location>
</feature>
<dbReference type="PROSITE" id="PS50920">
    <property type="entry name" value="SOLCAR"/>
    <property type="match status" value="3"/>
</dbReference>
<evidence type="ECO:0000256" key="1">
    <source>
        <dbReference type="ARBA" id="ARBA00004225"/>
    </source>
</evidence>
<dbReference type="Pfam" id="PF00153">
    <property type="entry name" value="Mito_carr"/>
    <property type="match status" value="4"/>
</dbReference>
<name>A0A6P6S222_9EIME</name>
<dbReference type="Gene3D" id="1.50.40.10">
    <property type="entry name" value="Mitochondrial carrier domain"/>
    <property type="match status" value="3"/>
</dbReference>
<keyword evidence="10" id="KW-1185">Reference proteome</keyword>
<dbReference type="GO" id="GO:0015093">
    <property type="term" value="F:ferrous iron transmembrane transporter activity"/>
    <property type="evidence" value="ECO:0007669"/>
    <property type="project" value="TreeGrafter"/>
</dbReference>
<keyword evidence="7 8" id="KW-0472">Membrane</keyword>
<evidence type="ECO:0000256" key="6">
    <source>
        <dbReference type="ARBA" id="ARBA00023128"/>
    </source>
</evidence>
<evidence type="ECO:0000256" key="8">
    <source>
        <dbReference type="PROSITE-ProRule" id="PRU00282"/>
    </source>
</evidence>
<dbReference type="PANTHER" id="PTHR45758:SF4">
    <property type="entry name" value="MITOFERRIN-1"/>
    <property type="match status" value="1"/>
</dbReference>
<dbReference type="GO" id="GO:0031966">
    <property type="term" value="C:mitochondrial membrane"/>
    <property type="evidence" value="ECO:0007669"/>
    <property type="project" value="UniProtKB-SubCell"/>
</dbReference>
<evidence type="ECO:0000313" key="11">
    <source>
        <dbReference type="RefSeq" id="XP_026193335.1"/>
    </source>
</evidence>
<keyword evidence="6" id="KW-0496">Mitochondrion</keyword>
<dbReference type="GeneID" id="34618690"/>
<gene>
    <name evidence="11" type="primary">LOC34618690</name>
</gene>
<evidence type="ECO:0000256" key="5">
    <source>
        <dbReference type="ARBA" id="ARBA00022989"/>
    </source>
</evidence>
<accession>A0A6P6S222</accession>
<proteinExistence type="inferred from homology"/>
<dbReference type="SUPFAM" id="SSF103506">
    <property type="entry name" value="Mitochondrial carrier"/>
    <property type="match status" value="1"/>
</dbReference>
<dbReference type="InterPro" id="IPR018108">
    <property type="entry name" value="MCP_transmembrane"/>
</dbReference>
<dbReference type="AlphaFoldDB" id="A0A6P6S222"/>
<feature type="repeat" description="Solcar" evidence="8">
    <location>
        <begin position="639"/>
        <end position="744"/>
    </location>
</feature>